<feature type="region of interest" description="Disordered" evidence="1">
    <location>
        <begin position="434"/>
        <end position="456"/>
    </location>
</feature>
<evidence type="ECO:0000313" key="2">
    <source>
        <dbReference type="EMBL" id="QHU29870.1"/>
    </source>
</evidence>
<dbReference type="EMBL" id="MN740497">
    <property type="protein sequence ID" value="QHU29870.1"/>
    <property type="molecule type" value="Genomic_DNA"/>
</dbReference>
<proteinExistence type="predicted"/>
<dbReference type="InterPro" id="IPR043910">
    <property type="entry name" value="DUF5767"/>
</dbReference>
<name>A0A6C0LHH8_9ZZZZ</name>
<evidence type="ECO:0000256" key="1">
    <source>
        <dbReference type="SAM" id="MobiDB-lite"/>
    </source>
</evidence>
<dbReference type="Pfam" id="PF19071">
    <property type="entry name" value="DUF5767"/>
    <property type="match status" value="1"/>
</dbReference>
<accession>A0A6C0LHH8</accession>
<reference evidence="2" key="1">
    <citation type="journal article" date="2020" name="Nature">
        <title>Giant virus diversity and host interactions through global metagenomics.</title>
        <authorList>
            <person name="Schulz F."/>
            <person name="Roux S."/>
            <person name="Paez-Espino D."/>
            <person name="Jungbluth S."/>
            <person name="Walsh D.A."/>
            <person name="Denef V.J."/>
            <person name="McMahon K.D."/>
            <person name="Konstantinidis K.T."/>
            <person name="Eloe-Fadrosh E.A."/>
            <person name="Kyrpides N.C."/>
            <person name="Woyke T."/>
        </authorList>
    </citation>
    <scope>NUCLEOTIDE SEQUENCE</scope>
    <source>
        <strain evidence="2">GVMAG-M-3300027810-10</strain>
    </source>
</reference>
<sequence length="456" mass="51159">MDSEIIDISDFGSNGLGLSKENSDLKSTNFGPGIELLMSGKKMKSSTMHDSDNEIFNLEKELNELTDSTDDIFKPSVDFKMPISELETVKIGEDTLNNNNDEKTWDGFSKFNNIPINPDKQITSQPNMSKEETLREKFSYLRKLEQLEKKGVELTKKYTIESNLMEMMGEYEMVLAEKEKTNSVKFQGNMLSALLNGVEFLNGKFDPFDFKLDGWGEQFSENITDYDEIFAELHDKYKSSAKMAPEIKLVFQLAASGMMVHMSNTMFKSAVPGMDDIMRQNPDLMQQFNKAAVSSMGNTNPGFSGFMNNVMNPEPEIPNVGIPPAPIETQERKLQSRRRTEETEFINRRPDLSASRAGIDLNNNSDSADITNRTKSVNVRREMKGPSDVSDLLAGLKPKSVNDTQIPSIPIVQEIAEDSGSTISISELKELQSEGTVPTKTKRKVRSNKNTISLDI</sequence>
<organism evidence="2">
    <name type="scientific">viral metagenome</name>
    <dbReference type="NCBI Taxonomy" id="1070528"/>
    <lineage>
        <taxon>unclassified sequences</taxon>
        <taxon>metagenomes</taxon>
        <taxon>organismal metagenomes</taxon>
    </lineage>
</organism>
<dbReference type="AlphaFoldDB" id="A0A6C0LHH8"/>
<protein>
    <submittedName>
        <fullName evidence="2">Uncharacterized protein</fullName>
    </submittedName>
</protein>